<keyword evidence="2" id="KW-1185">Reference proteome</keyword>
<proteinExistence type="predicted"/>
<organism evidence="1 2">
    <name type="scientific">Racocetra persica</name>
    <dbReference type="NCBI Taxonomy" id="160502"/>
    <lineage>
        <taxon>Eukaryota</taxon>
        <taxon>Fungi</taxon>
        <taxon>Fungi incertae sedis</taxon>
        <taxon>Mucoromycota</taxon>
        <taxon>Glomeromycotina</taxon>
        <taxon>Glomeromycetes</taxon>
        <taxon>Diversisporales</taxon>
        <taxon>Gigasporaceae</taxon>
        <taxon>Racocetra</taxon>
    </lineage>
</organism>
<evidence type="ECO:0000313" key="2">
    <source>
        <dbReference type="Proteomes" id="UP000789920"/>
    </source>
</evidence>
<comment type="caution">
    <text evidence="1">The sequence shown here is derived from an EMBL/GenBank/DDBJ whole genome shotgun (WGS) entry which is preliminary data.</text>
</comment>
<name>A0ACA9RV23_9GLOM</name>
<feature type="non-terminal residue" evidence="1">
    <location>
        <position position="1"/>
    </location>
</feature>
<accession>A0ACA9RV23</accession>
<sequence length="261" mass="30687">ETTKNPTLSERETTKNPTLSERETTKNPISSHINNPPINRYPAESYKNPLPNSLRPFPSNDNNRGRQPRIYDEADNLLIPGPPASSMNLMNRSHNVNNPSNRFNNYDDQRKFGPPPVPSVPKNHDPRMYNDRTPNNYDPRFYNDRTPNNYDPRFYNDRPPSNYDLRMHNDRYNDRYNNRNNDRYNDRYNDRIKNDRLPPFPPQLPRVFPPDVAKLTSKKSQQLLRINPSEYYSSANRARSVSPNPSFRDRGSKQSNQKLKP</sequence>
<dbReference type="EMBL" id="CAJVQC010068922">
    <property type="protein sequence ID" value="CAG8808508.1"/>
    <property type="molecule type" value="Genomic_DNA"/>
</dbReference>
<protein>
    <submittedName>
        <fullName evidence="1">4073_t:CDS:1</fullName>
    </submittedName>
</protein>
<evidence type="ECO:0000313" key="1">
    <source>
        <dbReference type="EMBL" id="CAG8808508.1"/>
    </source>
</evidence>
<feature type="non-terminal residue" evidence="1">
    <location>
        <position position="261"/>
    </location>
</feature>
<reference evidence="1" key="1">
    <citation type="submission" date="2021-06" db="EMBL/GenBank/DDBJ databases">
        <authorList>
            <person name="Kallberg Y."/>
            <person name="Tangrot J."/>
            <person name="Rosling A."/>
        </authorList>
    </citation>
    <scope>NUCLEOTIDE SEQUENCE</scope>
    <source>
        <strain evidence="1">MA461A</strain>
    </source>
</reference>
<gene>
    <name evidence="1" type="ORF">RPERSI_LOCUS22639</name>
</gene>
<dbReference type="Proteomes" id="UP000789920">
    <property type="component" value="Unassembled WGS sequence"/>
</dbReference>